<evidence type="ECO:0000256" key="3">
    <source>
        <dbReference type="ARBA" id="ARBA00023125"/>
    </source>
</evidence>
<dbReference type="Pfam" id="PF03466">
    <property type="entry name" value="LysR_substrate"/>
    <property type="match status" value="1"/>
</dbReference>
<dbReference type="SUPFAM" id="SSF46785">
    <property type="entry name" value="Winged helix' DNA-binding domain"/>
    <property type="match status" value="1"/>
</dbReference>
<feature type="domain" description="HTH lysR-type" evidence="5">
    <location>
        <begin position="1"/>
        <end position="58"/>
    </location>
</feature>
<evidence type="ECO:0000313" key="6">
    <source>
        <dbReference type="EMBL" id="MBF6224200.1"/>
    </source>
</evidence>
<proteinExistence type="inferred from homology"/>
<dbReference type="Gene3D" id="3.40.190.290">
    <property type="match status" value="1"/>
</dbReference>
<dbReference type="RefSeq" id="WP_195031567.1">
    <property type="nucleotide sequence ID" value="NZ_JADLRE010000002.1"/>
</dbReference>
<evidence type="ECO:0000256" key="2">
    <source>
        <dbReference type="ARBA" id="ARBA00023015"/>
    </source>
</evidence>
<gene>
    <name evidence="6" type="ORF">IU470_03580</name>
</gene>
<keyword evidence="2" id="KW-0805">Transcription regulation</keyword>
<evidence type="ECO:0000256" key="1">
    <source>
        <dbReference type="ARBA" id="ARBA00009437"/>
    </source>
</evidence>
<dbReference type="PANTHER" id="PTHR30419">
    <property type="entry name" value="HTH-TYPE TRANSCRIPTIONAL REGULATOR YBHD"/>
    <property type="match status" value="1"/>
</dbReference>
<dbReference type="Pfam" id="PF00126">
    <property type="entry name" value="HTH_1"/>
    <property type="match status" value="1"/>
</dbReference>
<dbReference type="InterPro" id="IPR036390">
    <property type="entry name" value="WH_DNA-bd_sf"/>
</dbReference>
<dbReference type="PRINTS" id="PR00039">
    <property type="entry name" value="HTHLYSR"/>
</dbReference>
<dbReference type="PANTHER" id="PTHR30419:SF29">
    <property type="entry name" value="LYSR-FAMILY TRANSCRIPTIONAL REGULATOR"/>
    <property type="match status" value="1"/>
</dbReference>
<protein>
    <submittedName>
        <fullName evidence="6">LysR family transcriptional regulator</fullName>
    </submittedName>
</protein>
<dbReference type="PROSITE" id="PS50931">
    <property type="entry name" value="HTH_LYSR"/>
    <property type="match status" value="1"/>
</dbReference>
<keyword evidence="7" id="KW-1185">Reference proteome</keyword>
<comment type="caution">
    <text evidence="6">The sequence shown here is derived from an EMBL/GenBank/DDBJ whole genome shotgun (WGS) entry which is preliminary data.</text>
</comment>
<dbReference type="EMBL" id="JADLRE010000002">
    <property type="protein sequence ID" value="MBF6224200.1"/>
    <property type="molecule type" value="Genomic_DNA"/>
</dbReference>
<dbReference type="InterPro" id="IPR050950">
    <property type="entry name" value="HTH-type_LysR_regulators"/>
</dbReference>
<sequence>MNLRRLQYFVAVCELKSFTMAAERLFIAQPSLSQQIKRLETDLKVTLLDRTAQGVRPTPAGRALLPVARDILAVVERAEQAVDDARTGRRGDLEVLTVRSVANAILPSGIAVWHERFPEVVLEIKDYPHATAMEAAFRAGEGDLAIGPRTGLSGADVASIGFEELVLVAGPDSGVSTGAPLTLADLKGHQWVLFDKQNGLTRVIRTLCAAAGFEPLAAVWTVQVQAALELASSGVAVTLVPDNAVHGEYRRFARSLTPPIYREICAYSRPGSRYLSDAYVDILCRAQSQLLVRADLPQSCSLT</sequence>
<dbReference type="CDD" id="cd05466">
    <property type="entry name" value="PBP2_LTTR_substrate"/>
    <property type="match status" value="1"/>
</dbReference>
<dbReference type="SUPFAM" id="SSF53850">
    <property type="entry name" value="Periplasmic binding protein-like II"/>
    <property type="match status" value="1"/>
</dbReference>
<dbReference type="InterPro" id="IPR036388">
    <property type="entry name" value="WH-like_DNA-bd_sf"/>
</dbReference>
<accession>A0ABS0C1D7</accession>
<dbReference type="Proteomes" id="UP000807309">
    <property type="component" value="Unassembled WGS sequence"/>
</dbReference>
<evidence type="ECO:0000313" key="7">
    <source>
        <dbReference type="Proteomes" id="UP000807309"/>
    </source>
</evidence>
<reference evidence="6 7" key="1">
    <citation type="submission" date="2020-10" db="EMBL/GenBank/DDBJ databases">
        <title>Identification of Nocardia species via Next-generation sequencing and recognition of intraspecies genetic diversity.</title>
        <authorList>
            <person name="Li P."/>
            <person name="Li P."/>
            <person name="Lu B."/>
        </authorList>
    </citation>
    <scope>NUCLEOTIDE SEQUENCE [LARGE SCALE GENOMIC DNA]</scope>
    <source>
        <strain evidence="6 7">N-11</strain>
    </source>
</reference>
<dbReference type="InterPro" id="IPR005119">
    <property type="entry name" value="LysR_subst-bd"/>
</dbReference>
<evidence type="ECO:0000259" key="5">
    <source>
        <dbReference type="PROSITE" id="PS50931"/>
    </source>
</evidence>
<organism evidence="6 7">
    <name type="scientific">Nocardia abscessus</name>
    <dbReference type="NCBI Taxonomy" id="120957"/>
    <lineage>
        <taxon>Bacteria</taxon>
        <taxon>Bacillati</taxon>
        <taxon>Actinomycetota</taxon>
        <taxon>Actinomycetes</taxon>
        <taxon>Mycobacteriales</taxon>
        <taxon>Nocardiaceae</taxon>
        <taxon>Nocardia</taxon>
    </lineage>
</organism>
<name>A0ABS0C1D7_9NOCA</name>
<dbReference type="InterPro" id="IPR000847">
    <property type="entry name" value="LysR_HTH_N"/>
</dbReference>
<evidence type="ECO:0000256" key="4">
    <source>
        <dbReference type="ARBA" id="ARBA00023163"/>
    </source>
</evidence>
<keyword evidence="4" id="KW-0804">Transcription</keyword>
<dbReference type="Gene3D" id="1.10.10.10">
    <property type="entry name" value="Winged helix-like DNA-binding domain superfamily/Winged helix DNA-binding domain"/>
    <property type="match status" value="1"/>
</dbReference>
<keyword evidence="3" id="KW-0238">DNA-binding</keyword>
<comment type="similarity">
    <text evidence="1">Belongs to the LysR transcriptional regulatory family.</text>
</comment>